<keyword evidence="8" id="KW-1185">Reference proteome</keyword>
<evidence type="ECO:0000256" key="5">
    <source>
        <dbReference type="ARBA" id="ARBA00044503"/>
    </source>
</evidence>
<dbReference type="GO" id="GO:0042254">
    <property type="term" value="P:ribosome biogenesis"/>
    <property type="evidence" value="ECO:0007669"/>
    <property type="project" value="UniProtKB-KW"/>
</dbReference>
<keyword evidence="2" id="KW-0645">Protease</keyword>
<proteinExistence type="inferred from homology"/>
<dbReference type="PANTHER" id="PTHR39178">
    <property type="entry name" value="HYPOTHETICAL RIBOSOME-ASSOCIATED PROTEIN"/>
    <property type="match status" value="1"/>
</dbReference>
<dbReference type="RefSeq" id="WP_091791442.1">
    <property type="nucleotide sequence ID" value="NZ_FNAF01000003.1"/>
</dbReference>
<dbReference type="OrthoDB" id="48998at2"/>
<gene>
    <name evidence="7" type="ORF">SAMN04489866_103185</name>
</gene>
<sequence length="110" mass="11720">MVRITLYDGPEGLCGYQVQGHAGYDEYGKDILCAAVSALTIAAANGLAAQGVPLAECRAEDDRISLRLAEDLSPEAALRADAILQTFALAVTALTEDYDASLIQVHRINR</sequence>
<dbReference type="PANTHER" id="PTHR39178:SF1">
    <property type="entry name" value="RIBOSOMAL-PROCESSING CYSTEINE PROTEASE PRP"/>
    <property type="match status" value="1"/>
</dbReference>
<evidence type="ECO:0000256" key="4">
    <source>
        <dbReference type="ARBA" id="ARBA00022807"/>
    </source>
</evidence>
<dbReference type="Gene3D" id="3.30.70.1490">
    <property type="entry name" value="Cysteine protease Prp"/>
    <property type="match status" value="1"/>
</dbReference>
<dbReference type="AlphaFoldDB" id="A0A1G6V1I3"/>
<name>A0A1G6V1I3_PEPNI</name>
<dbReference type="InterPro" id="IPR007422">
    <property type="entry name" value="Peptidase_Prp"/>
</dbReference>
<dbReference type="EMBL" id="FNAF01000003">
    <property type="protein sequence ID" value="SDD46806.1"/>
    <property type="molecule type" value="Genomic_DNA"/>
</dbReference>
<evidence type="ECO:0000313" key="7">
    <source>
        <dbReference type="EMBL" id="SDD46806.1"/>
    </source>
</evidence>
<dbReference type="InterPro" id="IPR036764">
    <property type="entry name" value="Peptidase_Prp_sf"/>
</dbReference>
<evidence type="ECO:0000256" key="1">
    <source>
        <dbReference type="ARBA" id="ARBA00022517"/>
    </source>
</evidence>
<protein>
    <recommendedName>
        <fullName evidence="6">Ribosomal processing cysteine protease Prp</fullName>
    </recommendedName>
</protein>
<dbReference type="STRING" id="2741.SAMN04489866_103185"/>
<dbReference type="Pfam" id="PF04327">
    <property type="entry name" value="Peptidase_Prp"/>
    <property type="match status" value="1"/>
</dbReference>
<comment type="similarity">
    <text evidence="5">Belongs to the Prp family.</text>
</comment>
<dbReference type="Proteomes" id="UP000198995">
    <property type="component" value="Unassembled WGS sequence"/>
</dbReference>
<reference evidence="7 8" key="1">
    <citation type="submission" date="2016-10" db="EMBL/GenBank/DDBJ databases">
        <authorList>
            <person name="de Groot N.N."/>
        </authorList>
    </citation>
    <scope>NUCLEOTIDE SEQUENCE [LARGE SCALE GENOMIC DNA]</scope>
    <source>
        <strain evidence="7 8">DSM 20475</strain>
    </source>
</reference>
<dbReference type="SUPFAM" id="SSF118010">
    <property type="entry name" value="TM1457-like"/>
    <property type="match status" value="1"/>
</dbReference>
<keyword evidence="1" id="KW-0690">Ribosome biogenesis</keyword>
<organism evidence="7 8">
    <name type="scientific">Peptococcus niger</name>
    <dbReference type="NCBI Taxonomy" id="2741"/>
    <lineage>
        <taxon>Bacteria</taxon>
        <taxon>Bacillati</taxon>
        <taxon>Bacillota</taxon>
        <taxon>Clostridia</taxon>
        <taxon>Eubacteriales</taxon>
        <taxon>Peptococcaceae</taxon>
        <taxon>Peptococcus</taxon>
    </lineage>
</organism>
<dbReference type="CDD" id="cd16332">
    <property type="entry name" value="Prp-like"/>
    <property type="match status" value="1"/>
</dbReference>
<evidence type="ECO:0000256" key="6">
    <source>
        <dbReference type="ARBA" id="ARBA00044538"/>
    </source>
</evidence>
<evidence type="ECO:0000256" key="2">
    <source>
        <dbReference type="ARBA" id="ARBA00022670"/>
    </source>
</evidence>
<evidence type="ECO:0000256" key="3">
    <source>
        <dbReference type="ARBA" id="ARBA00022801"/>
    </source>
</evidence>
<dbReference type="GO" id="GO:0006508">
    <property type="term" value="P:proteolysis"/>
    <property type="evidence" value="ECO:0007669"/>
    <property type="project" value="UniProtKB-KW"/>
</dbReference>
<evidence type="ECO:0000313" key="8">
    <source>
        <dbReference type="Proteomes" id="UP000198995"/>
    </source>
</evidence>
<dbReference type="GO" id="GO:0008234">
    <property type="term" value="F:cysteine-type peptidase activity"/>
    <property type="evidence" value="ECO:0007669"/>
    <property type="project" value="UniProtKB-KW"/>
</dbReference>
<keyword evidence="3" id="KW-0378">Hydrolase</keyword>
<accession>A0A1G6V1I3</accession>
<keyword evidence="4" id="KW-0788">Thiol protease</keyword>